<dbReference type="VEuPathDB" id="GiardiaDB:SS50377_25111"/>
<reference evidence="2" key="2">
    <citation type="submission" date="2020-12" db="EMBL/GenBank/DDBJ databases">
        <title>New Spironucleus salmonicida genome in near-complete chromosomes.</title>
        <authorList>
            <person name="Xu F."/>
            <person name="Kurt Z."/>
            <person name="Jimenez-Gonzalez A."/>
            <person name="Astvaldsson A."/>
            <person name="Andersson J.O."/>
            <person name="Svard S.G."/>
        </authorList>
    </citation>
    <scope>NUCLEOTIDE SEQUENCE</scope>
    <source>
        <strain evidence="2">ATCC 50377</strain>
    </source>
</reference>
<dbReference type="AlphaFoldDB" id="V6LLX1"/>
<accession>V6LLX1</accession>
<proteinExistence type="predicted"/>
<dbReference type="EMBL" id="AUWU02000005">
    <property type="protein sequence ID" value="KAH0572996.1"/>
    <property type="molecule type" value="Genomic_DNA"/>
</dbReference>
<reference evidence="1 2" key="1">
    <citation type="journal article" date="2014" name="PLoS Genet.">
        <title>The Genome of Spironucleus salmonicida Highlights a Fish Pathogen Adapted to Fluctuating Environments.</title>
        <authorList>
            <person name="Xu F."/>
            <person name="Jerlstrom-Hultqvist J."/>
            <person name="Einarsson E."/>
            <person name="Astvaldsson A."/>
            <person name="Svard S.G."/>
            <person name="Andersson J.O."/>
        </authorList>
    </citation>
    <scope>NUCLEOTIDE SEQUENCE</scope>
    <source>
        <strain evidence="2">ATCC 50377</strain>
    </source>
</reference>
<keyword evidence="3" id="KW-1185">Reference proteome</keyword>
<evidence type="ECO:0000313" key="1">
    <source>
        <dbReference type="EMBL" id="EST44706.1"/>
    </source>
</evidence>
<evidence type="ECO:0000313" key="3">
    <source>
        <dbReference type="Proteomes" id="UP000018208"/>
    </source>
</evidence>
<organism evidence="1">
    <name type="scientific">Spironucleus salmonicida</name>
    <dbReference type="NCBI Taxonomy" id="348837"/>
    <lineage>
        <taxon>Eukaryota</taxon>
        <taxon>Metamonada</taxon>
        <taxon>Diplomonadida</taxon>
        <taxon>Hexamitidae</taxon>
        <taxon>Hexamitinae</taxon>
        <taxon>Spironucleus</taxon>
    </lineage>
</organism>
<sequence>MGGCIDYVQNKDEKLQNISDLSNGIPLDDDELSQDAIKFAYNDQTQTPICYSIMEASQSSYGYLFTE</sequence>
<dbReference type="Proteomes" id="UP000018208">
    <property type="component" value="Unassembled WGS sequence"/>
</dbReference>
<protein>
    <submittedName>
        <fullName evidence="1">Uncharacterized protein</fullName>
    </submittedName>
</protein>
<name>V6LLX1_9EUKA</name>
<dbReference type="EMBL" id="KI546113">
    <property type="protein sequence ID" value="EST44706.1"/>
    <property type="molecule type" value="Genomic_DNA"/>
</dbReference>
<gene>
    <name evidence="1" type="ORF">SS50377_15418</name>
    <name evidence="2" type="ORF">SS50377_25111</name>
</gene>
<evidence type="ECO:0000313" key="2">
    <source>
        <dbReference type="EMBL" id="KAH0572996.1"/>
    </source>
</evidence>